<protein>
    <recommendedName>
        <fullName evidence="3">DUF4369 domain-containing protein</fullName>
    </recommendedName>
</protein>
<sequence>MKTQFFTLFFTIICLSLQAQQPCIIEGNINGIPDGTVISLMRQQGTGMKRIANDTIDNGKFKFIIHTLNNQTEALRIVSKGEGFPNTWLDVYASPGETVSIIGSDKLLRTWNIVSNIKEQQEENQYTNEGFRNLTDQRQRLQALSSDMWKKIAISDSPKEKIQMTDSIQNILYPQLDSLELLLSKEEINLMKNLPVTSIWLDHLEALSRQSVYLKGFPISEAQVLYQ</sequence>
<organism evidence="1 2">
    <name type="scientific">Bacteroides fragilis str. 1007-1-F #10</name>
    <dbReference type="NCBI Taxonomy" id="1339295"/>
    <lineage>
        <taxon>Bacteria</taxon>
        <taxon>Pseudomonadati</taxon>
        <taxon>Bacteroidota</taxon>
        <taxon>Bacteroidia</taxon>
        <taxon>Bacteroidales</taxon>
        <taxon>Bacteroidaceae</taxon>
        <taxon>Bacteroides</taxon>
    </lineage>
</organism>
<evidence type="ECO:0008006" key="3">
    <source>
        <dbReference type="Google" id="ProtNLM"/>
    </source>
</evidence>
<name>A0AAN4MZ10_BACFG</name>
<evidence type="ECO:0000313" key="1">
    <source>
        <dbReference type="EMBL" id="EYA14506.1"/>
    </source>
</evidence>
<gene>
    <name evidence="1" type="ORF">M104_2354</name>
</gene>
<reference evidence="1 2" key="1">
    <citation type="submission" date="2014-02" db="EMBL/GenBank/DDBJ databases">
        <authorList>
            <person name="Sears C."/>
            <person name="Carroll K."/>
            <person name="Sack B.R."/>
            <person name="Qadri F."/>
            <person name="Myers L.L."/>
            <person name="Chung G.-T."/>
            <person name="Escheverria P."/>
            <person name="Fraser C.M."/>
            <person name="Sadzewicz L."/>
            <person name="Shefchek K.A."/>
            <person name="Tallon L."/>
            <person name="Das S.P."/>
            <person name="Daugherty S."/>
            <person name="Mongodin E.F."/>
        </authorList>
    </citation>
    <scope>NUCLEOTIDE SEQUENCE [LARGE SCALE GENOMIC DNA]</scope>
    <source>
        <strain evidence="1 2">1007-1-F #10</strain>
    </source>
</reference>
<comment type="caution">
    <text evidence="1">The sequence shown here is derived from an EMBL/GenBank/DDBJ whole genome shotgun (WGS) entry which is preliminary data.</text>
</comment>
<proteinExistence type="predicted"/>
<evidence type="ECO:0000313" key="2">
    <source>
        <dbReference type="Proteomes" id="UP000022433"/>
    </source>
</evidence>
<dbReference type="EMBL" id="JGEA01000023">
    <property type="protein sequence ID" value="EYA14506.1"/>
    <property type="molecule type" value="Genomic_DNA"/>
</dbReference>
<dbReference type="RefSeq" id="WP_032533325.1">
    <property type="nucleotide sequence ID" value="NZ_JGEA01000023.1"/>
</dbReference>
<accession>A0AAN4MZ10</accession>
<dbReference type="Proteomes" id="UP000022433">
    <property type="component" value="Unassembled WGS sequence"/>
</dbReference>
<dbReference type="AlphaFoldDB" id="A0AAN4MZ10"/>